<reference evidence="9 10" key="1">
    <citation type="submission" date="2013-11" db="EMBL/GenBank/DDBJ databases">
        <title>The Genome Sequence of Phytophthora parasitica P1976.</title>
        <authorList>
            <consortium name="The Broad Institute Genomics Platform"/>
            <person name="Russ C."/>
            <person name="Tyler B."/>
            <person name="Panabieres F."/>
            <person name="Shan W."/>
            <person name="Tripathy S."/>
            <person name="Grunwald N."/>
            <person name="Machado M."/>
            <person name="Johnson C.S."/>
            <person name="Walker B."/>
            <person name="Young S."/>
            <person name="Zeng Q."/>
            <person name="Gargeya S."/>
            <person name="Fitzgerald M."/>
            <person name="Haas B."/>
            <person name="Abouelleil A."/>
            <person name="Allen A.W."/>
            <person name="Alvarado L."/>
            <person name="Arachchi H.M."/>
            <person name="Berlin A.M."/>
            <person name="Chapman S.B."/>
            <person name="Gainer-Dewar J."/>
            <person name="Goldberg J."/>
            <person name="Griggs A."/>
            <person name="Gujja S."/>
            <person name="Hansen M."/>
            <person name="Howarth C."/>
            <person name="Imamovic A."/>
            <person name="Ireland A."/>
            <person name="Larimer J."/>
            <person name="McCowan C."/>
            <person name="Murphy C."/>
            <person name="Pearson M."/>
            <person name="Poon T.W."/>
            <person name="Priest M."/>
            <person name="Roberts A."/>
            <person name="Saif S."/>
            <person name="Shea T."/>
            <person name="Sisk P."/>
            <person name="Sykes S."/>
            <person name="Wortman J."/>
            <person name="Nusbaum C."/>
            <person name="Birren B."/>
        </authorList>
    </citation>
    <scope>NUCLEOTIDE SEQUENCE [LARGE SCALE GENOMIC DNA]</scope>
    <source>
        <strain evidence="9 10">P1976</strain>
    </source>
</reference>
<dbReference type="InterPro" id="IPR027806">
    <property type="entry name" value="HARBI1_dom"/>
</dbReference>
<evidence type="ECO:0000313" key="9">
    <source>
        <dbReference type="EMBL" id="ETO72080.1"/>
    </source>
</evidence>
<accession>A0A080ZZL9</accession>
<evidence type="ECO:0000256" key="4">
    <source>
        <dbReference type="ARBA" id="ARBA00022722"/>
    </source>
</evidence>
<dbReference type="GO" id="GO:0005634">
    <property type="term" value="C:nucleus"/>
    <property type="evidence" value="ECO:0007669"/>
    <property type="project" value="UniProtKB-SubCell"/>
</dbReference>
<evidence type="ECO:0000256" key="3">
    <source>
        <dbReference type="ARBA" id="ARBA00006958"/>
    </source>
</evidence>
<evidence type="ECO:0000256" key="7">
    <source>
        <dbReference type="ARBA" id="ARBA00023242"/>
    </source>
</evidence>
<evidence type="ECO:0000256" key="5">
    <source>
        <dbReference type="ARBA" id="ARBA00022723"/>
    </source>
</evidence>
<keyword evidence="4" id="KW-0540">Nuclease</keyword>
<evidence type="ECO:0000256" key="6">
    <source>
        <dbReference type="ARBA" id="ARBA00022801"/>
    </source>
</evidence>
<name>A0A080ZZL9_PHYNI</name>
<dbReference type="GO" id="GO:0004518">
    <property type="term" value="F:nuclease activity"/>
    <property type="evidence" value="ECO:0007669"/>
    <property type="project" value="UniProtKB-KW"/>
</dbReference>
<evidence type="ECO:0000313" key="10">
    <source>
        <dbReference type="Proteomes" id="UP000028582"/>
    </source>
</evidence>
<keyword evidence="6" id="KW-0378">Hydrolase</keyword>
<comment type="similarity">
    <text evidence="3">Belongs to the HARBI1 family.</text>
</comment>
<dbReference type="InterPro" id="IPR045249">
    <property type="entry name" value="HARBI1-like"/>
</dbReference>
<keyword evidence="7" id="KW-0539">Nucleus</keyword>
<dbReference type="PANTHER" id="PTHR22930">
    <property type="match status" value="1"/>
</dbReference>
<dbReference type="Pfam" id="PF13359">
    <property type="entry name" value="DDE_Tnp_4"/>
    <property type="match status" value="1"/>
</dbReference>
<evidence type="ECO:0000259" key="8">
    <source>
        <dbReference type="Pfam" id="PF13359"/>
    </source>
</evidence>
<dbReference type="PANTHER" id="PTHR22930:SF85">
    <property type="entry name" value="GH03217P-RELATED"/>
    <property type="match status" value="1"/>
</dbReference>
<protein>
    <recommendedName>
        <fullName evidence="8">DDE Tnp4 domain-containing protein</fullName>
    </recommendedName>
</protein>
<dbReference type="GO" id="GO:0016787">
    <property type="term" value="F:hydrolase activity"/>
    <property type="evidence" value="ECO:0007669"/>
    <property type="project" value="UniProtKB-KW"/>
</dbReference>
<proteinExistence type="inferred from homology"/>
<comment type="cofactor">
    <cofactor evidence="1">
        <name>a divalent metal cation</name>
        <dbReference type="ChEBI" id="CHEBI:60240"/>
    </cofactor>
</comment>
<dbReference type="GO" id="GO:0046872">
    <property type="term" value="F:metal ion binding"/>
    <property type="evidence" value="ECO:0007669"/>
    <property type="project" value="UniProtKB-KW"/>
</dbReference>
<dbReference type="AlphaFoldDB" id="A0A080ZZL9"/>
<feature type="domain" description="DDE Tnp4" evidence="8">
    <location>
        <begin position="112"/>
        <end position="269"/>
    </location>
</feature>
<gene>
    <name evidence="9" type="ORF">F444_11693</name>
</gene>
<evidence type="ECO:0000256" key="2">
    <source>
        <dbReference type="ARBA" id="ARBA00004123"/>
    </source>
</evidence>
<keyword evidence="5" id="KW-0479">Metal-binding</keyword>
<sequence length="383" mass="43678">MGSLRAHYFGLHDHYQQVGFNFKPRKPQRDVSIQLAVALEWYGAGGNGNSLRRIARVYKLGAGTVSLYARRVQRALLPHYSKFVCCPSAYRRSVSAAFHRERYGLDGVVGMVDGMHVIVDQKPAIDGAIHFNMKCRYSFNVQIFCDEDKRIIMAYTGWPGLCADSTVFGKTPVFTRPYDFFSPREFLRGDTGYALSNYLITPYKRPASDHPDNKVFNEVVSSARVLNENCVGLWKNRWMSLKGIRTQLKTVSEFKFVNNHIPACVLLHNIGLDRSDEWDDASIPDAEEERRLSALLFNAEPSSKSEGVKRRESLRELLFTGSSKSPIRPKHLSQLHRLIEIREVSSDLSWENAFENGIDFIVRLTHVEELDDHVVSLLQTLFT</sequence>
<dbReference type="Proteomes" id="UP000028582">
    <property type="component" value="Unassembled WGS sequence"/>
</dbReference>
<comment type="subcellular location">
    <subcellularLocation>
        <location evidence="2">Nucleus</location>
    </subcellularLocation>
</comment>
<organism evidence="9 10">
    <name type="scientific">Phytophthora nicotianae P1976</name>
    <dbReference type="NCBI Taxonomy" id="1317066"/>
    <lineage>
        <taxon>Eukaryota</taxon>
        <taxon>Sar</taxon>
        <taxon>Stramenopiles</taxon>
        <taxon>Oomycota</taxon>
        <taxon>Peronosporomycetes</taxon>
        <taxon>Peronosporales</taxon>
        <taxon>Peronosporaceae</taxon>
        <taxon>Phytophthora</taxon>
    </lineage>
</organism>
<dbReference type="EMBL" id="ANJA01002104">
    <property type="protein sequence ID" value="ETO72080.1"/>
    <property type="molecule type" value="Genomic_DNA"/>
</dbReference>
<comment type="caution">
    <text evidence="9">The sequence shown here is derived from an EMBL/GenBank/DDBJ whole genome shotgun (WGS) entry which is preliminary data.</text>
</comment>
<evidence type="ECO:0000256" key="1">
    <source>
        <dbReference type="ARBA" id="ARBA00001968"/>
    </source>
</evidence>